<comment type="caution">
    <text evidence="1">The sequence shown here is derived from an EMBL/GenBank/DDBJ whole genome shotgun (WGS) entry which is preliminary data.</text>
</comment>
<evidence type="ECO:0000313" key="1">
    <source>
        <dbReference type="EMBL" id="CAJ2628403.1"/>
    </source>
</evidence>
<accession>A0ACB0I8R9</accession>
<organism evidence="1 2">
    <name type="scientific">Trifolium pratense</name>
    <name type="common">Red clover</name>
    <dbReference type="NCBI Taxonomy" id="57577"/>
    <lineage>
        <taxon>Eukaryota</taxon>
        <taxon>Viridiplantae</taxon>
        <taxon>Streptophyta</taxon>
        <taxon>Embryophyta</taxon>
        <taxon>Tracheophyta</taxon>
        <taxon>Spermatophyta</taxon>
        <taxon>Magnoliopsida</taxon>
        <taxon>eudicotyledons</taxon>
        <taxon>Gunneridae</taxon>
        <taxon>Pentapetalae</taxon>
        <taxon>rosids</taxon>
        <taxon>fabids</taxon>
        <taxon>Fabales</taxon>
        <taxon>Fabaceae</taxon>
        <taxon>Papilionoideae</taxon>
        <taxon>50 kb inversion clade</taxon>
        <taxon>NPAAA clade</taxon>
        <taxon>Hologalegina</taxon>
        <taxon>IRL clade</taxon>
        <taxon>Trifolieae</taxon>
        <taxon>Trifolium</taxon>
    </lineage>
</organism>
<gene>
    <name evidence="1" type="ORF">MILVUS5_LOCUS639</name>
</gene>
<sequence length="418" mass="46115">MAKMMVLAVLMFVVFINIASVPSSSAARLLGNNNKTNISNIGNKVKSYMLQNGLGHTPPMGWNSWNHFGCDINESLIRDTADAMVSTGLAALGYKYINLDDCWAELNRDSKGNMVPKASTFPSGIKALAHYVHRRGLKLGIYSDAGNFTCSKRMPGSLGHEIQDAKTFASWGVDYLKYDNCENNGISVRERYPPMSEALLKSGRPIFFSMCEWGWEDPATWAKSVGNSWRTTGDIEDNWNSMTTIIDANDKWASYAGPGAWNDPDMLEVGNGGMTTEEYRAHFSIWALAKAPLLVGCDIQAMDNTTYELITNSEVIAVNQDKLGVQGKKVKSNNDLELWCQVWAGPLSKNKLAVVLWNRSSSNATVTASWSDIGLEPNTIVDARDLWEHSTQSLVSGEISAELDSHACKMYVLTPKKI</sequence>
<dbReference type="Proteomes" id="UP001177021">
    <property type="component" value="Unassembled WGS sequence"/>
</dbReference>
<dbReference type="EMBL" id="CASHSV030000001">
    <property type="protein sequence ID" value="CAJ2628403.1"/>
    <property type="molecule type" value="Genomic_DNA"/>
</dbReference>
<proteinExistence type="predicted"/>
<evidence type="ECO:0000313" key="2">
    <source>
        <dbReference type="Proteomes" id="UP001177021"/>
    </source>
</evidence>
<reference evidence="1" key="1">
    <citation type="submission" date="2023-10" db="EMBL/GenBank/DDBJ databases">
        <authorList>
            <person name="Rodriguez Cubillos JULIANA M."/>
            <person name="De Vega J."/>
        </authorList>
    </citation>
    <scope>NUCLEOTIDE SEQUENCE</scope>
</reference>
<protein>
    <submittedName>
        <fullName evidence="1">Uncharacterized protein</fullName>
    </submittedName>
</protein>
<name>A0ACB0I8R9_TRIPR</name>
<keyword evidence="2" id="KW-1185">Reference proteome</keyword>